<keyword evidence="3" id="KW-0732">Signal</keyword>
<dbReference type="PANTHER" id="PTHR43308">
    <property type="entry name" value="OUTER MEMBRANE PROTEIN ALPHA-RELATED"/>
    <property type="match status" value="1"/>
</dbReference>
<sequence length="1155" mass="125639">MILFKNILKRKSFALSLIVLMLINQSFVFASAKGSNVDYTDHWAQAYISKFLGQGVINGYPDGSFKPDNPITKAEYITFLNHVFGYTETANSDYSSEQWYEQEIKAALNQGYLVKDFTGAINADAEITRQEAAVLLSNILMKDRELPVLTNKFKDIASLSATVKTGINFLVNENIVSGFEDGTFRPNQKITRAEVATLLTKTAGELVSQKDAQVGDEVHSQVIKGNLTLTATGIKVKNTTVEGDLFITEGVGLGHIELDNVIVKGETIIRGGGENSIILINTKLGKVLVNVPFGSKVRLVSEGSTEVESTTIKSVAKIESSNSGFKTVNVEIPKDATIELIGNFEMVDMLTSFSKLDFISGKINNLNISSEAEGVNVALNKEANVSHAYVNKIATFTGEGSIETATVSVKDMNFAVKPSKIEKINAAADDTNTDAVVTAGGGASAGPTSGGGSSGGSNDDKETGNNTGGDSGHGGDNGGTDQPALLTPPVLNADSTTPTVAQDMEITFADNVTWRSKITGLMVKRSTSQEGALQASDYTLSEGKITIKFNETNRQLFNTTGSAVIITVKATGYKDAVLTQRIESTGFNHLEVTVQPPLSIVSGEQLPELAPGHVEGTSNGQIEVVLRDEFNNTVSEDNVSVIGVVMKKGSSAQWEIDGYYPQERSLNSGATRFFELIAKLKSGQTEAVTDAQFRFYIKTSGFDVKSYDGTNWPENVPYVDSRVFEIRPYAGPAIEGYYKEEKGAKEVGLGSGDTLTIVFKADTNMAGAKQGATLDQNALNALIDFNGQSFGAAYHGLWINAKTLQLVCDTAPVSTTVRNWYSAPEVDGDLIFEEHSVKDYKFKSTSGLKNADGLSDVCTLSLRSAERDFGSFGTPKAPGIKLTKEDTTLYGPHNIGIEVFNIDPNAQSIEINVGRNGDDENRFSTAYSTEFKYSVQWIKSTSTSAVLVILDPTEFGSGDEVWNHPLSSISVRQTVNGTDNNDYVARLENGIRYVNGEFEPNYFGTGYLYAPDYFITRYAGDERYTLKPYEANRDYEGQAAYQTYSLYPYWNVTVNGRIEDGFYANGDHGTPVGIIFGNGGVDSGVDYKQQAIGMTWWDLKEELRASMKGVSGYVDIRFYYNMNDAVNDSNEIQDASILLDQGMIIKMDNSYYWVH</sequence>
<feature type="signal peptide" evidence="3">
    <location>
        <begin position="1"/>
        <end position="30"/>
    </location>
</feature>
<dbReference type="Proteomes" id="UP000614200">
    <property type="component" value="Unassembled WGS sequence"/>
</dbReference>
<evidence type="ECO:0000256" key="3">
    <source>
        <dbReference type="SAM" id="SignalP"/>
    </source>
</evidence>
<feature type="compositionally biased region" description="Gly residues" evidence="2">
    <location>
        <begin position="466"/>
        <end position="478"/>
    </location>
</feature>
<feature type="domain" description="SLH" evidence="4">
    <location>
        <begin position="150"/>
        <end position="213"/>
    </location>
</feature>
<dbReference type="RefSeq" id="WP_194703424.1">
    <property type="nucleotide sequence ID" value="NZ_JADKNH010000013.1"/>
</dbReference>
<organism evidence="5 6">
    <name type="scientific">Fusibacter ferrireducens</name>
    <dbReference type="NCBI Taxonomy" id="2785058"/>
    <lineage>
        <taxon>Bacteria</taxon>
        <taxon>Bacillati</taxon>
        <taxon>Bacillota</taxon>
        <taxon>Clostridia</taxon>
        <taxon>Eubacteriales</taxon>
        <taxon>Eubacteriales Family XII. Incertae Sedis</taxon>
        <taxon>Fusibacter</taxon>
    </lineage>
</organism>
<dbReference type="Pfam" id="PF00395">
    <property type="entry name" value="SLH"/>
    <property type="match status" value="2"/>
</dbReference>
<accession>A0ABR9ZXT7</accession>
<evidence type="ECO:0000256" key="1">
    <source>
        <dbReference type="ARBA" id="ARBA00022737"/>
    </source>
</evidence>
<feature type="chain" id="PRO_5045519134" evidence="3">
    <location>
        <begin position="31"/>
        <end position="1155"/>
    </location>
</feature>
<evidence type="ECO:0000256" key="2">
    <source>
        <dbReference type="SAM" id="MobiDB-lite"/>
    </source>
</evidence>
<dbReference type="EMBL" id="JADKNH010000013">
    <property type="protein sequence ID" value="MBF4695181.1"/>
    <property type="molecule type" value="Genomic_DNA"/>
</dbReference>
<protein>
    <submittedName>
        <fullName evidence="5">S-layer homology domain-containing protein</fullName>
    </submittedName>
</protein>
<comment type="caution">
    <text evidence="5">The sequence shown here is derived from an EMBL/GenBank/DDBJ whole genome shotgun (WGS) entry which is preliminary data.</text>
</comment>
<dbReference type="PROSITE" id="PS51272">
    <property type="entry name" value="SLH"/>
    <property type="match status" value="2"/>
</dbReference>
<dbReference type="Pfam" id="PF07550">
    <property type="entry name" value="Shr-like_HID"/>
    <property type="match status" value="1"/>
</dbReference>
<keyword evidence="1" id="KW-0677">Repeat</keyword>
<feature type="domain" description="SLH" evidence="4">
    <location>
        <begin position="31"/>
        <end position="94"/>
    </location>
</feature>
<feature type="region of interest" description="Disordered" evidence="2">
    <location>
        <begin position="438"/>
        <end position="496"/>
    </location>
</feature>
<keyword evidence="6" id="KW-1185">Reference proteome</keyword>
<dbReference type="InterPro" id="IPR001119">
    <property type="entry name" value="SLH_dom"/>
</dbReference>
<evidence type="ECO:0000259" key="4">
    <source>
        <dbReference type="PROSITE" id="PS51272"/>
    </source>
</evidence>
<evidence type="ECO:0000313" key="6">
    <source>
        <dbReference type="Proteomes" id="UP000614200"/>
    </source>
</evidence>
<feature type="compositionally biased region" description="Gly residues" evidence="2">
    <location>
        <begin position="439"/>
        <end position="455"/>
    </location>
</feature>
<name>A0ABR9ZXT7_9FIRM</name>
<proteinExistence type="predicted"/>
<dbReference type="PANTHER" id="PTHR43308:SF5">
    <property type="entry name" value="S-LAYER PROTEIN _ PEPTIDOGLYCAN ENDO-BETA-N-ACETYLGLUCOSAMINIDASE"/>
    <property type="match status" value="1"/>
</dbReference>
<gene>
    <name evidence="5" type="ORF">ISU02_18940</name>
</gene>
<dbReference type="InterPro" id="IPR051465">
    <property type="entry name" value="Cell_Envelope_Struct_Comp"/>
</dbReference>
<reference evidence="5 6" key="1">
    <citation type="submission" date="2020-11" db="EMBL/GenBank/DDBJ databases">
        <title>Fusibacter basophilias sp. nov.</title>
        <authorList>
            <person name="Qiu D."/>
        </authorList>
    </citation>
    <scope>NUCLEOTIDE SEQUENCE [LARGE SCALE GENOMIC DNA]</scope>
    <source>
        <strain evidence="5 6">Q10-2</strain>
    </source>
</reference>
<dbReference type="InterPro" id="IPR011432">
    <property type="entry name" value="Shr-like_HID"/>
</dbReference>
<evidence type="ECO:0000313" key="5">
    <source>
        <dbReference type="EMBL" id="MBF4695181.1"/>
    </source>
</evidence>